<sequence length="241" mass="26247">MTIHSLSCPKCNTTINAPIAMLTVRCPACVNVFASAQGVPGAVASTTGPSPSGNPDQAKGSQSSPDIQVDDNALTNASMMIYLAVGGTFAFMTLFGIIGFLVMTPSNSELESRNPKPTTPVLHEATEEELASLTIVKIPEGRRRRIYDDMRITARMTSEKQLMVPGGGVRKNLEGMLKATYENSIQQLAALNNVSMDDVRNIVREGDLKNWDPRARSNARRDGERVYDEERSQGYKAKKPI</sequence>
<organism evidence="3 4">
    <name type="scientific">Neorhodopirellula lusitana</name>
    <dbReference type="NCBI Taxonomy" id="445327"/>
    <lineage>
        <taxon>Bacteria</taxon>
        <taxon>Pseudomonadati</taxon>
        <taxon>Planctomycetota</taxon>
        <taxon>Planctomycetia</taxon>
        <taxon>Pirellulales</taxon>
        <taxon>Pirellulaceae</taxon>
        <taxon>Neorhodopirellula</taxon>
    </lineage>
</organism>
<evidence type="ECO:0000313" key="4">
    <source>
        <dbReference type="Proteomes" id="UP001158067"/>
    </source>
</evidence>
<proteinExistence type="predicted"/>
<feature type="compositionally biased region" description="Polar residues" evidence="1">
    <location>
        <begin position="44"/>
        <end position="66"/>
    </location>
</feature>
<dbReference type="Proteomes" id="UP001158067">
    <property type="component" value="Unassembled WGS sequence"/>
</dbReference>
<name>A0ABY1PVX4_9BACT</name>
<feature type="region of interest" description="Disordered" evidence="1">
    <location>
        <begin position="42"/>
        <end position="69"/>
    </location>
</feature>
<keyword evidence="2" id="KW-0472">Membrane</keyword>
<gene>
    <name evidence="3" type="ORF">SAMN06265222_102210</name>
</gene>
<accession>A0ABY1PVX4</accession>
<keyword evidence="4" id="KW-1185">Reference proteome</keyword>
<evidence type="ECO:0000313" key="3">
    <source>
        <dbReference type="EMBL" id="SMP46964.1"/>
    </source>
</evidence>
<reference evidence="3 4" key="1">
    <citation type="submission" date="2017-05" db="EMBL/GenBank/DDBJ databases">
        <authorList>
            <person name="Varghese N."/>
            <person name="Submissions S."/>
        </authorList>
    </citation>
    <scope>NUCLEOTIDE SEQUENCE [LARGE SCALE GENOMIC DNA]</scope>
    <source>
        <strain evidence="3 4">DSM 25457</strain>
    </source>
</reference>
<feature type="compositionally biased region" description="Basic and acidic residues" evidence="1">
    <location>
        <begin position="212"/>
        <end position="233"/>
    </location>
</feature>
<comment type="caution">
    <text evidence="3">The sequence shown here is derived from an EMBL/GenBank/DDBJ whole genome shotgun (WGS) entry which is preliminary data.</text>
</comment>
<evidence type="ECO:0000256" key="2">
    <source>
        <dbReference type="SAM" id="Phobius"/>
    </source>
</evidence>
<evidence type="ECO:0000256" key="1">
    <source>
        <dbReference type="SAM" id="MobiDB-lite"/>
    </source>
</evidence>
<feature type="transmembrane region" description="Helical" evidence="2">
    <location>
        <begin position="79"/>
        <end position="103"/>
    </location>
</feature>
<protein>
    <submittedName>
        <fullName evidence="3">Uncharacterized protein</fullName>
    </submittedName>
</protein>
<keyword evidence="2" id="KW-1133">Transmembrane helix</keyword>
<feature type="region of interest" description="Disordered" evidence="1">
    <location>
        <begin position="212"/>
        <end position="241"/>
    </location>
</feature>
<dbReference type="EMBL" id="FXUG01000002">
    <property type="protein sequence ID" value="SMP46964.1"/>
    <property type="molecule type" value="Genomic_DNA"/>
</dbReference>
<dbReference type="RefSeq" id="WP_283431543.1">
    <property type="nucleotide sequence ID" value="NZ_FXUG01000002.1"/>
</dbReference>
<keyword evidence="2" id="KW-0812">Transmembrane</keyword>